<organism evidence="1">
    <name type="scientific">uncultured Caudovirales phage</name>
    <dbReference type="NCBI Taxonomy" id="2100421"/>
    <lineage>
        <taxon>Viruses</taxon>
        <taxon>Duplodnaviria</taxon>
        <taxon>Heunggongvirae</taxon>
        <taxon>Uroviricota</taxon>
        <taxon>Caudoviricetes</taxon>
        <taxon>Peduoviridae</taxon>
        <taxon>Maltschvirus</taxon>
        <taxon>Maltschvirus maltsch</taxon>
    </lineage>
</organism>
<evidence type="ECO:0000313" key="1">
    <source>
        <dbReference type="EMBL" id="CAB4189465.1"/>
    </source>
</evidence>
<reference evidence="1" key="1">
    <citation type="submission" date="2020-05" db="EMBL/GenBank/DDBJ databases">
        <authorList>
            <person name="Chiriac C."/>
            <person name="Salcher M."/>
            <person name="Ghai R."/>
            <person name="Kavagutti S V."/>
        </authorList>
    </citation>
    <scope>NUCLEOTIDE SEQUENCE</scope>
</reference>
<proteinExistence type="predicted"/>
<gene>
    <name evidence="1" type="ORF">UFOVP1207_1</name>
</gene>
<protein>
    <submittedName>
        <fullName evidence="1">Uncharacterized protein</fullName>
    </submittedName>
</protein>
<dbReference type="EMBL" id="LR797155">
    <property type="protein sequence ID" value="CAB4189465.1"/>
    <property type="molecule type" value="Genomic_DNA"/>
</dbReference>
<feature type="non-terminal residue" evidence="1">
    <location>
        <position position="30"/>
    </location>
</feature>
<accession>A0A6J5R9Z4</accession>
<sequence length="30" mass="3439">MDIKQAIQIINDKRAVYGMSLLDMAIVMKE</sequence>
<name>A0A6J5R9Z4_9CAUD</name>